<proteinExistence type="predicted"/>
<evidence type="ECO:0000259" key="7">
    <source>
        <dbReference type="PROSITE" id="PS50158"/>
    </source>
</evidence>
<dbReference type="GO" id="GO:0006508">
    <property type="term" value="P:proteolysis"/>
    <property type="evidence" value="ECO:0007669"/>
    <property type="project" value="UniProtKB-KW"/>
</dbReference>
<feature type="domain" description="Integrase catalytic" evidence="8">
    <location>
        <begin position="962"/>
        <end position="1129"/>
    </location>
</feature>
<reference evidence="9 10" key="1">
    <citation type="journal article" date="2018" name="Mol. Plant">
        <title>The genome of Artemisia annua provides insight into the evolution of Asteraceae family and artemisinin biosynthesis.</title>
        <authorList>
            <person name="Shen Q."/>
            <person name="Zhang L."/>
            <person name="Liao Z."/>
            <person name="Wang S."/>
            <person name="Yan T."/>
            <person name="Shi P."/>
            <person name="Liu M."/>
            <person name="Fu X."/>
            <person name="Pan Q."/>
            <person name="Wang Y."/>
            <person name="Lv Z."/>
            <person name="Lu X."/>
            <person name="Zhang F."/>
            <person name="Jiang W."/>
            <person name="Ma Y."/>
            <person name="Chen M."/>
            <person name="Hao X."/>
            <person name="Li L."/>
            <person name="Tang Y."/>
            <person name="Lv G."/>
            <person name="Zhou Y."/>
            <person name="Sun X."/>
            <person name="Brodelius P.E."/>
            <person name="Rose J.K.C."/>
            <person name="Tang K."/>
        </authorList>
    </citation>
    <scope>NUCLEOTIDE SEQUENCE [LARGE SCALE GENOMIC DNA]</scope>
    <source>
        <strain evidence="10">cv. Huhao1</strain>
        <tissue evidence="9">Leaf</tissue>
    </source>
</reference>
<dbReference type="GO" id="GO:0003676">
    <property type="term" value="F:nucleic acid binding"/>
    <property type="evidence" value="ECO:0007669"/>
    <property type="project" value="InterPro"/>
</dbReference>
<dbReference type="InterPro" id="IPR036397">
    <property type="entry name" value="RNaseH_sf"/>
</dbReference>
<dbReference type="InterPro" id="IPR001584">
    <property type="entry name" value="Integrase_cat-core"/>
</dbReference>
<evidence type="ECO:0000256" key="3">
    <source>
        <dbReference type="ARBA" id="ARBA00022750"/>
    </source>
</evidence>
<dbReference type="PANTHER" id="PTHR42648:SF32">
    <property type="entry name" value="RIBONUCLEASE H-LIKE DOMAIN, GAG-PRE-INTEGRASE DOMAIN PROTEIN-RELATED"/>
    <property type="match status" value="1"/>
</dbReference>
<dbReference type="GO" id="GO:0004190">
    <property type="term" value="F:aspartic-type endopeptidase activity"/>
    <property type="evidence" value="ECO:0007669"/>
    <property type="project" value="UniProtKB-KW"/>
</dbReference>
<organism evidence="9 10">
    <name type="scientific">Artemisia annua</name>
    <name type="common">Sweet wormwood</name>
    <dbReference type="NCBI Taxonomy" id="35608"/>
    <lineage>
        <taxon>Eukaryota</taxon>
        <taxon>Viridiplantae</taxon>
        <taxon>Streptophyta</taxon>
        <taxon>Embryophyta</taxon>
        <taxon>Tracheophyta</taxon>
        <taxon>Spermatophyta</taxon>
        <taxon>Magnoliopsida</taxon>
        <taxon>eudicotyledons</taxon>
        <taxon>Gunneridae</taxon>
        <taxon>Pentapetalae</taxon>
        <taxon>asterids</taxon>
        <taxon>campanulids</taxon>
        <taxon>Asterales</taxon>
        <taxon>Asteraceae</taxon>
        <taxon>Asteroideae</taxon>
        <taxon>Anthemideae</taxon>
        <taxon>Artemisiinae</taxon>
        <taxon>Artemisia</taxon>
    </lineage>
</organism>
<dbReference type="Proteomes" id="UP000245207">
    <property type="component" value="Unassembled WGS sequence"/>
</dbReference>
<dbReference type="OrthoDB" id="1932348at2759"/>
<name>A0A2U1PBV0_ARTAN</name>
<feature type="compositionally biased region" description="Basic and acidic residues" evidence="6">
    <location>
        <begin position="604"/>
        <end position="617"/>
    </location>
</feature>
<dbReference type="InterPro" id="IPR025724">
    <property type="entry name" value="GAG-pre-integrase_dom"/>
</dbReference>
<feature type="region of interest" description="Disordered" evidence="6">
    <location>
        <begin position="680"/>
        <end position="764"/>
    </location>
</feature>
<feature type="region of interest" description="Disordered" evidence="6">
    <location>
        <begin position="505"/>
        <end position="553"/>
    </location>
</feature>
<sequence length="2636" mass="302094">MSTEAAPIPSITSLRIPIIKKGEYDLWSMKMRQYIAITDHALWDVIVNGNVVLEEPVAVEGQPKPPYPTLPAATKRNQDKALNILLSAIPDGHLLKFHDAKDAKQLWAAIKTRFGGNDASKKMHRNLLKQQFETFTVGEREGLDAAYDRFQNLLIMLELYGAEVSVEDANLKFLRSLPSVWHVVATMIRGQPGLDSTDFDDVYNNLKVYKHEMTGQINSKAHNITFVSSENRGSTSTKSTAYLVQCTVGDKQHIYTTMTATTSSPSNIINSDDVVCSFFAQQATLPVTYEEDLLQIEEDDLEEIDIRWQVAMITLRIKKFIKKTGRGIDFKAKQGITFDKSKIECFNCQRPRHFARECKFAKYQANRMIEKPKVEIKEVPITEPKPKALFNWSTAFDEEPGFAALESRDGLESFDWSMESEEEPVLLAMVATSPSSSTISEQQDYQLKLSEWKLGCKVFEVEKLTKQRDDLLEKLASWKESGLSHVSFVEKQRRSHIKTGLGYGVEYSSSEESPTSDKEQLNSEVISTSNEELTSSEENTSSDEEPISQTPPEFKKEKLYNLVAPPTGSFQPPRTDVSCFGVNNLEFRKKLTGQSNSSPSSSESLKETVEKPKDDTNRSNVKGSSKTFNHSSKSQDSFGNRTKGRKFGIMGQKLCFVCYSPDHLIKNCDFHLEYLSQFPKTTSTNHKPKEHKPVWNHSNRVNHSNFSKDHRYPHQKRPFSKTPVPSKNTFQSTGKSNGSQAVPSQSTARFSPNKTFSNGNPEDELKDHIIIDSGCSGSMTGDKEILSDFKAYFGGRVAFRNDPDGGRITGKGTLKTGCIDFENVRYVKELKFNLLSVSQICDKKYPVLFTDIECLILSPEFKFVDNHLVTLRIPRTNDVYSLDLKNINSTGRATCLVARATLEEAHLWHRRLCHVNVKNINKLVKGNLVRGLPSKTYKNDHSCLACKKGKQHKASCKKLEERNIRESLELLHMDLFEPVSVASLNKKKYCLVVTADCSRFSWVFFLGFKDETFDAIHDLIIALENQLRLKVRGIRCDNGTEFKNKLMDEFCAKKGIKREFSIARTPQQNGVAERKNRTLIEAARTMLADSLLPIQFWAVVVSTACYVLNRVLVTKPQMKTPYELLMGKKPNIRFMKPFGCPLTILNTIDSLGKFDGKSDEGYLLGYCTNSKGFRVYNRATKKVQECLHVEFLEDQENQKGKGPDWMFDLDILTPSMNYVPVREENQVVHKEEDLQYIVHGVNIRPDDVPDEEPITIEKEQSTVEPPSIVSDEDQAIQDELNRMIFQETIAKSYEDDQRRAYEAAKKKGKFTDYTHSTLDQSTAEPVESTDDLNTDDVNDPNMPELVNTDDELEEEGIFSNSNEEPDFTNLGDDLEVQTNPTLRVHKDHPADQIIGPSTSGVLTRTKAKGFSKQHNALLSVFYKQNRMNHKDQQTCLFACFISQEEPKTISQALAKESWVEAMQEELLQFKLQDVWVLCDLPDGKKVIGTRWVFRVKRDERGNFIKNKARWVAQGYRQEEGVDYDEVFAPVSRIEAIRLFLAFSSYMGFPVYQMDVKSAFLYGKITEEVYVKQPPGFEDPAHPNKVYKVIKPLYGLHQAPRAWYERLSTFLLQHGYRRGAIDKTLFIKRDKKDIMLVQVYVDDIIFGATKQSMVKEFEQLMQQEFQMSSMGELNFFLGLQVKQSKTGIFISQDKYVTDILKKFNFSGNLLDPNNQNLPNPPPRARTLGEYSRPIHQGYRNTIELNHGANVTPLRSDTIRLVQSGCAFHGLCSEDPNQHLKDFLKIVDSIDLSVDTREATRLRLFQFSLRDQASQWLERLPAGSITTWDDLTTLFLAQFFPPGRTSKLRSDILMFQQHQGETLYEAWSRFKDLLHKVPHHGIELWLQIQIFYDGVNHQTKRAIDYAANGRLSKLHVDKCWKVIEDLANYEEEEWEDPILPEKSMLNHIHATQEQLFESLTRQVDELMKAEASRVETEINPVRCVNAVSRFEFPTPSRQEEFEGIMITFMDNQEKQIQQLENQLRSTHSTFMDLADIFISRVKEKIVEESKPKKIEKVFELSTPFEPHNGQDKEVPFSKPYTISFSQFFKPTREKEDSQFHKIFVGSVLTTPYNFHEVNKRSFGFKPGVHQTSSKDNHTPNVSHKQPLRTCVTRQKGEYSTTGTLTDHTLSHVTPCESNKTFDPGGMYYDASYWEHWELGGKEGPFTSREMSKRQRPSRGSSSRAPPPENYGETVHQWNVFSENATAIKYAQLLDQPVERGSVLDWSFLRDNDLEQGFVQSFSTDGFTGPQWDRLFRMREPVYDELVRELFATFRFDAAEARDDVGHTRIYFRLGGEMRTCSVMEFGWRLGLYDHSETTQGEFMLRLQNGETMKNDFECAQFWPTIGEGDYTPTTRASQIRDPRVRLTHRCLTFSLSGRHSSQHRVTSLDLFFLYTIHNPGIYCNIPYWVAILLKHGAGTRETDRICGGMFVTRLARSYGILRPEIMDYLSSSSCRTVKSKSLRQMDVVTELAGGLWTWYVPGGHEDDDDDEDEEDEQQQGQEHGGYAVGSDDYYRNMSRGDWQAHQGAWMGQVDSWRATTDQRFDWMYDHTIRQMQHLSTRDQLEPHLQIDPFPGREANYPPYGYFGHLPPGYEYRGP</sequence>
<evidence type="ECO:0000256" key="4">
    <source>
        <dbReference type="ARBA" id="ARBA00022801"/>
    </source>
</evidence>
<dbReference type="Pfam" id="PF14223">
    <property type="entry name" value="Retrotran_gag_2"/>
    <property type="match status" value="1"/>
</dbReference>
<dbReference type="InterPro" id="IPR057670">
    <property type="entry name" value="SH3_retrovirus"/>
</dbReference>
<evidence type="ECO:0000313" key="10">
    <source>
        <dbReference type="Proteomes" id="UP000245207"/>
    </source>
</evidence>
<dbReference type="InterPro" id="IPR001878">
    <property type="entry name" value="Znf_CCHC"/>
</dbReference>
<dbReference type="Pfam" id="PF22936">
    <property type="entry name" value="Pol_BBD"/>
    <property type="match status" value="1"/>
</dbReference>
<dbReference type="Pfam" id="PF07727">
    <property type="entry name" value="RVT_2"/>
    <property type="match status" value="1"/>
</dbReference>
<keyword evidence="10" id="KW-1185">Reference proteome</keyword>
<dbReference type="PROSITE" id="PS50158">
    <property type="entry name" value="ZF_CCHC"/>
    <property type="match status" value="1"/>
</dbReference>
<feature type="compositionally biased region" description="Low complexity" evidence="6">
    <location>
        <begin position="527"/>
        <end position="539"/>
    </location>
</feature>
<keyword evidence="5" id="KW-0862">Zinc</keyword>
<dbReference type="InterPro" id="IPR012337">
    <property type="entry name" value="RNaseH-like_sf"/>
</dbReference>
<dbReference type="PROSITE" id="PS50994">
    <property type="entry name" value="INTEGRASE"/>
    <property type="match status" value="1"/>
</dbReference>
<dbReference type="GO" id="GO:0015074">
    <property type="term" value="P:DNA integration"/>
    <property type="evidence" value="ECO:0007669"/>
    <property type="project" value="InterPro"/>
</dbReference>
<feature type="region of interest" description="Disordered" evidence="6">
    <location>
        <begin position="1315"/>
        <end position="1342"/>
    </location>
</feature>
<feature type="domain" description="CCHC-type" evidence="7">
    <location>
        <begin position="345"/>
        <end position="359"/>
    </location>
</feature>
<gene>
    <name evidence="9" type="ORF">CTI12_AA170190</name>
</gene>
<dbReference type="GO" id="GO:0008270">
    <property type="term" value="F:zinc ion binding"/>
    <property type="evidence" value="ECO:0007669"/>
    <property type="project" value="UniProtKB-KW"/>
</dbReference>
<dbReference type="InterPro" id="IPR013103">
    <property type="entry name" value="RVT_2"/>
</dbReference>
<protein>
    <submittedName>
        <fullName evidence="9">Zinc finger, CCHC-type</fullName>
    </submittedName>
</protein>
<dbReference type="EMBL" id="PKPP01001374">
    <property type="protein sequence ID" value="PWA83235.1"/>
    <property type="molecule type" value="Genomic_DNA"/>
</dbReference>
<dbReference type="SMART" id="SM00343">
    <property type="entry name" value="ZnF_C2HC"/>
    <property type="match status" value="2"/>
</dbReference>
<dbReference type="SUPFAM" id="SSF56672">
    <property type="entry name" value="DNA/RNA polymerases"/>
    <property type="match status" value="1"/>
</dbReference>
<accession>A0A2U1PBV0</accession>
<evidence type="ECO:0000256" key="5">
    <source>
        <dbReference type="PROSITE-ProRule" id="PRU00047"/>
    </source>
</evidence>
<feature type="region of interest" description="Disordered" evidence="6">
    <location>
        <begin position="2520"/>
        <end position="2548"/>
    </location>
</feature>
<dbReference type="Pfam" id="PF25597">
    <property type="entry name" value="SH3_retrovirus"/>
    <property type="match status" value="1"/>
</dbReference>
<dbReference type="InterPro" id="IPR054722">
    <property type="entry name" value="PolX-like_BBD"/>
</dbReference>
<keyword evidence="4" id="KW-0378">Hydrolase</keyword>
<feature type="region of interest" description="Disordered" evidence="6">
    <location>
        <begin position="590"/>
        <end position="640"/>
    </location>
</feature>
<dbReference type="PANTHER" id="PTHR42648">
    <property type="entry name" value="TRANSPOSASE, PUTATIVE-RELATED"/>
    <property type="match status" value="1"/>
</dbReference>
<keyword evidence="3" id="KW-0064">Aspartyl protease</keyword>
<dbReference type="SUPFAM" id="SSF53098">
    <property type="entry name" value="Ribonuclease H-like"/>
    <property type="match status" value="1"/>
</dbReference>
<dbReference type="Gene3D" id="3.30.420.10">
    <property type="entry name" value="Ribonuclease H-like superfamily/Ribonuclease H"/>
    <property type="match status" value="1"/>
</dbReference>
<keyword evidence="2" id="KW-0479">Metal-binding</keyword>
<keyword evidence="5" id="KW-0863">Zinc-finger</keyword>
<comment type="caution">
    <text evidence="9">The sequence shown here is derived from an EMBL/GenBank/DDBJ whole genome shotgun (WGS) entry which is preliminary data.</text>
</comment>
<dbReference type="InterPro" id="IPR005162">
    <property type="entry name" value="Retrotrans_gag_dom"/>
</dbReference>
<feature type="compositionally biased region" description="Acidic residues" evidence="6">
    <location>
        <begin position="2523"/>
        <end position="2535"/>
    </location>
</feature>
<evidence type="ECO:0000313" key="9">
    <source>
        <dbReference type="EMBL" id="PWA83235.1"/>
    </source>
</evidence>
<evidence type="ECO:0000259" key="8">
    <source>
        <dbReference type="PROSITE" id="PS50994"/>
    </source>
</evidence>
<dbReference type="Pfam" id="PF00665">
    <property type="entry name" value="rve"/>
    <property type="match status" value="1"/>
</dbReference>
<feature type="compositionally biased region" description="Polar residues" evidence="6">
    <location>
        <begin position="696"/>
        <end position="705"/>
    </location>
</feature>
<feature type="compositionally biased region" description="Acidic residues" evidence="6">
    <location>
        <begin position="1327"/>
        <end position="1338"/>
    </location>
</feature>
<feature type="compositionally biased region" description="Polar residues" evidence="6">
    <location>
        <begin position="723"/>
        <end position="760"/>
    </location>
</feature>
<feature type="region of interest" description="Disordered" evidence="6">
    <location>
        <begin position="2202"/>
        <end position="2230"/>
    </location>
</feature>
<evidence type="ECO:0000256" key="6">
    <source>
        <dbReference type="SAM" id="MobiDB-lite"/>
    </source>
</evidence>
<evidence type="ECO:0000256" key="2">
    <source>
        <dbReference type="ARBA" id="ARBA00022723"/>
    </source>
</evidence>
<dbReference type="Pfam" id="PF03732">
    <property type="entry name" value="Retrotrans_gag"/>
    <property type="match status" value="1"/>
</dbReference>
<feature type="compositionally biased region" description="Polar residues" evidence="6">
    <location>
        <begin position="618"/>
        <end position="640"/>
    </location>
</feature>
<dbReference type="InterPro" id="IPR043502">
    <property type="entry name" value="DNA/RNA_pol_sf"/>
</dbReference>
<dbReference type="Pfam" id="PF13976">
    <property type="entry name" value="gag_pre-integrs"/>
    <property type="match status" value="1"/>
</dbReference>
<evidence type="ECO:0000256" key="1">
    <source>
        <dbReference type="ARBA" id="ARBA00022670"/>
    </source>
</evidence>
<dbReference type="InterPro" id="IPR039537">
    <property type="entry name" value="Retrotran_Ty1/copia-like"/>
</dbReference>
<keyword evidence="1" id="KW-0645">Protease</keyword>